<protein>
    <submittedName>
        <fullName evidence="2">Uncharacterized protein</fullName>
    </submittedName>
</protein>
<feature type="compositionally biased region" description="Polar residues" evidence="1">
    <location>
        <begin position="226"/>
        <end position="237"/>
    </location>
</feature>
<feature type="compositionally biased region" description="Polar residues" evidence="1">
    <location>
        <begin position="17"/>
        <end position="30"/>
    </location>
</feature>
<feature type="compositionally biased region" description="Polar residues" evidence="1">
    <location>
        <begin position="68"/>
        <end position="83"/>
    </location>
</feature>
<evidence type="ECO:0000313" key="2">
    <source>
        <dbReference type="EMBL" id="MPA37841.1"/>
    </source>
</evidence>
<dbReference type="PANTHER" id="PTHR33130">
    <property type="entry name" value="PUTATIVE (DUF1639)-RELATED"/>
    <property type="match status" value="1"/>
</dbReference>
<dbReference type="AlphaFoldDB" id="A0A5B6Z1H5"/>
<feature type="compositionally biased region" description="Low complexity" evidence="1">
    <location>
        <begin position="55"/>
        <end position="66"/>
    </location>
</feature>
<gene>
    <name evidence="2" type="ORF">Din_007282</name>
</gene>
<feature type="region of interest" description="Disordered" evidence="1">
    <location>
        <begin position="1"/>
        <end position="107"/>
    </location>
</feature>
<dbReference type="PANTHER" id="PTHR33130:SF41">
    <property type="entry name" value="NEUROFILAMENT HEAVY POLYPEPTIDE-LIKE"/>
    <property type="match status" value="1"/>
</dbReference>
<feature type="compositionally biased region" description="Low complexity" evidence="1">
    <location>
        <begin position="96"/>
        <end position="107"/>
    </location>
</feature>
<reference evidence="2" key="1">
    <citation type="submission" date="2019-08" db="EMBL/GenBank/DDBJ databases">
        <title>Reference gene set and small RNA set construction with multiple tissues from Davidia involucrata Baill.</title>
        <authorList>
            <person name="Yang H."/>
            <person name="Zhou C."/>
            <person name="Li G."/>
            <person name="Wang J."/>
            <person name="Gao P."/>
            <person name="Wang M."/>
            <person name="Wang R."/>
            <person name="Zhao Y."/>
        </authorList>
    </citation>
    <scope>NUCLEOTIDE SEQUENCE</scope>
    <source>
        <tissue evidence="2">Mixed with DoveR01_LX</tissue>
    </source>
</reference>
<sequence>MVFLLTSESETLDRRNSMASTVPAKSQPLHNFSLPHLKWTKNHTNNHHRGRRIADSSPQQCPSPDSALRQSPPSDSATRQYSLFDSAPRRSPMHNSASESESGCASSVKNGFVSENRKNSAPESAKHDVSFASPARMIENSEKKSTVLDVDVAGVKEVRSKIYIRLRTKNKPDDVQDEGKTSSVGEEVEDLVAKTWNLRPRRPMRKQSSASGGTPKVGGALLQENKAQLPQATTNRAESIRLRSGPEANVAENKEKKQKFSISLSREEIEEDIFVMTGSKPARRPKKRAKAIQKQLDYAFPGLWLASITPDSYKVSETAAKV</sequence>
<feature type="region of interest" description="Disordered" evidence="1">
    <location>
        <begin position="226"/>
        <end position="254"/>
    </location>
</feature>
<dbReference type="EMBL" id="GHES01007282">
    <property type="protein sequence ID" value="MPA37841.1"/>
    <property type="molecule type" value="Transcribed_RNA"/>
</dbReference>
<organism evidence="2">
    <name type="scientific">Davidia involucrata</name>
    <name type="common">Dove tree</name>
    <dbReference type="NCBI Taxonomy" id="16924"/>
    <lineage>
        <taxon>Eukaryota</taxon>
        <taxon>Viridiplantae</taxon>
        <taxon>Streptophyta</taxon>
        <taxon>Embryophyta</taxon>
        <taxon>Tracheophyta</taxon>
        <taxon>Spermatophyta</taxon>
        <taxon>Magnoliopsida</taxon>
        <taxon>eudicotyledons</taxon>
        <taxon>Gunneridae</taxon>
        <taxon>Pentapetalae</taxon>
        <taxon>asterids</taxon>
        <taxon>Cornales</taxon>
        <taxon>Nyssaceae</taxon>
        <taxon>Davidia</taxon>
    </lineage>
</organism>
<evidence type="ECO:0000256" key="1">
    <source>
        <dbReference type="SAM" id="MobiDB-lite"/>
    </source>
</evidence>
<name>A0A5B6Z1H5_DAVIN</name>
<feature type="compositionally biased region" description="Basic residues" evidence="1">
    <location>
        <begin position="38"/>
        <end position="51"/>
    </location>
</feature>
<dbReference type="InterPro" id="IPR012438">
    <property type="entry name" value="DUF1639"/>
</dbReference>
<dbReference type="Pfam" id="PF07797">
    <property type="entry name" value="DUF1639"/>
    <property type="match status" value="1"/>
</dbReference>
<proteinExistence type="predicted"/>
<accession>A0A5B6Z1H5</accession>